<organism evidence="9 10">
    <name type="scientific">Agrilus planipennis</name>
    <name type="common">Emerald ash borer</name>
    <name type="synonym">Agrilus marcopoli</name>
    <dbReference type="NCBI Taxonomy" id="224129"/>
    <lineage>
        <taxon>Eukaryota</taxon>
        <taxon>Metazoa</taxon>
        <taxon>Ecdysozoa</taxon>
        <taxon>Arthropoda</taxon>
        <taxon>Hexapoda</taxon>
        <taxon>Insecta</taxon>
        <taxon>Pterygota</taxon>
        <taxon>Neoptera</taxon>
        <taxon>Endopterygota</taxon>
        <taxon>Coleoptera</taxon>
        <taxon>Polyphaga</taxon>
        <taxon>Elateriformia</taxon>
        <taxon>Buprestoidea</taxon>
        <taxon>Buprestidae</taxon>
        <taxon>Agrilinae</taxon>
        <taxon>Agrilus</taxon>
    </lineage>
</organism>
<evidence type="ECO:0000259" key="8">
    <source>
        <dbReference type="PROSITE" id="PS50071"/>
    </source>
</evidence>
<keyword evidence="9" id="KW-1185">Reference proteome</keyword>
<accession>A0A1W4XHD1</accession>
<reference evidence="10" key="1">
    <citation type="submission" date="2025-08" db="UniProtKB">
        <authorList>
            <consortium name="RefSeq"/>
        </authorList>
    </citation>
    <scope>IDENTIFICATION</scope>
    <source>
        <tissue evidence="10">Entire body</tissue>
    </source>
</reference>
<dbReference type="Proteomes" id="UP000192223">
    <property type="component" value="Unplaced"/>
</dbReference>
<gene>
    <name evidence="10" type="primary">LOC108741780</name>
</gene>
<dbReference type="Gene3D" id="1.10.10.60">
    <property type="entry name" value="Homeodomain-like"/>
    <property type="match status" value="1"/>
</dbReference>
<dbReference type="InterPro" id="IPR020479">
    <property type="entry name" value="HD_metazoa"/>
</dbReference>
<evidence type="ECO:0000256" key="7">
    <source>
        <dbReference type="SAM" id="MobiDB-lite"/>
    </source>
</evidence>
<dbReference type="AlphaFoldDB" id="A0A1W4XHD1"/>
<evidence type="ECO:0000256" key="5">
    <source>
        <dbReference type="PROSITE-ProRule" id="PRU00108"/>
    </source>
</evidence>
<dbReference type="KEGG" id="apln:108741780"/>
<dbReference type="FunCoup" id="A0A1W4XHD1">
    <property type="interactions" value="14"/>
</dbReference>
<feature type="DNA-binding region" description="Homeobox" evidence="5">
    <location>
        <begin position="178"/>
        <end position="237"/>
    </location>
</feature>
<dbReference type="CTD" id="2768974"/>
<dbReference type="PANTHER" id="PTHR45664">
    <property type="entry name" value="PROTEIN ZERKNUELLT 1-RELATED"/>
    <property type="match status" value="1"/>
</dbReference>
<dbReference type="Pfam" id="PF00046">
    <property type="entry name" value="Homeodomain"/>
    <property type="match status" value="1"/>
</dbReference>
<dbReference type="PROSITE" id="PS00027">
    <property type="entry name" value="HOMEOBOX_1"/>
    <property type="match status" value="1"/>
</dbReference>
<dbReference type="SMART" id="SM00389">
    <property type="entry name" value="HOX"/>
    <property type="match status" value="1"/>
</dbReference>
<dbReference type="GO" id="GO:0000978">
    <property type="term" value="F:RNA polymerase II cis-regulatory region sequence-specific DNA binding"/>
    <property type="evidence" value="ECO:0007669"/>
    <property type="project" value="TreeGrafter"/>
</dbReference>
<feature type="compositionally biased region" description="Low complexity" evidence="7">
    <location>
        <begin position="128"/>
        <end position="155"/>
    </location>
</feature>
<dbReference type="SUPFAM" id="SSF46689">
    <property type="entry name" value="Homeodomain-like"/>
    <property type="match status" value="1"/>
</dbReference>
<evidence type="ECO:0000256" key="1">
    <source>
        <dbReference type="ARBA" id="ARBA00004123"/>
    </source>
</evidence>
<feature type="region of interest" description="Disordered" evidence="7">
    <location>
        <begin position="126"/>
        <end position="178"/>
    </location>
</feature>
<evidence type="ECO:0000313" key="9">
    <source>
        <dbReference type="Proteomes" id="UP000192223"/>
    </source>
</evidence>
<evidence type="ECO:0000256" key="2">
    <source>
        <dbReference type="ARBA" id="ARBA00023125"/>
    </source>
</evidence>
<evidence type="ECO:0000256" key="6">
    <source>
        <dbReference type="RuleBase" id="RU000682"/>
    </source>
</evidence>
<dbReference type="InterPro" id="IPR017970">
    <property type="entry name" value="Homeobox_CS"/>
</dbReference>
<feature type="domain" description="Homeobox" evidence="8">
    <location>
        <begin position="176"/>
        <end position="236"/>
    </location>
</feature>
<proteinExistence type="predicted"/>
<evidence type="ECO:0000256" key="4">
    <source>
        <dbReference type="ARBA" id="ARBA00023242"/>
    </source>
</evidence>
<dbReference type="InterPro" id="IPR009057">
    <property type="entry name" value="Homeodomain-like_sf"/>
</dbReference>
<dbReference type="InterPro" id="IPR001356">
    <property type="entry name" value="HD"/>
</dbReference>
<dbReference type="OrthoDB" id="6159439at2759"/>
<keyword evidence="3 5" id="KW-0371">Homeobox</keyword>
<sequence length="289" mass="32559">MNMSRSFFVDSLIGNTPRTYPEKRLSTPLLTNSACVPFSEPQTPLVPFSSNYISSYLFSLSLAQQQHHHHQFFNPLLNPSHHKGPIKPIASLPPARFPHAGIKRSLSLSDDGCEGFTIKKCRSNSREGLSPIHISPSGSPIHLPSSPSSISRRSTPTPPPGKPLEDSLSPSTNNDNSTKRIRTAFTSHQLLELEKEFSSNMYLSRLRRIEIATYLRLSEKQVKIWFQNRRVKYKKEELPSMSNGNPHGKCCCLRTCSNSRKTNNKLLTTSTHDEEHEEVCSKTFSDMPL</sequence>
<dbReference type="GO" id="GO:0000981">
    <property type="term" value="F:DNA-binding transcription factor activity, RNA polymerase II-specific"/>
    <property type="evidence" value="ECO:0007669"/>
    <property type="project" value="InterPro"/>
</dbReference>
<dbReference type="GeneID" id="108741780"/>
<dbReference type="InParanoid" id="A0A1W4XHD1"/>
<dbReference type="RefSeq" id="XP_018332197.1">
    <property type="nucleotide sequence ID" value="XM_018476695.1"/>
</dbReference>
<dbReference type="PROSITE" id="PS50071">
    <property type="entry name" value="HOMEOBOX_2"/>
    <property type="match status" value="1"/>
</dbReference>
<dbReference type="STRING" id="224129.A0A1W4XHD1"/>
<protein>
    <submittedName>
        <fullName evidence="10">Homeobox protein Hox-A5</fullName>
    </submittedName>
</protein>
<keyword evidence="4 5" id="KW-0539">Nucleus</keyword>
<dbReference type="GO" id="GO:0005634">
    <property type="term" value="C:nucleus"/>
    <property type="evidence" value="ECO:0007669"/>
    <property type="project" value="UniProtKB-SubCell"/>
</dbReference>
<dbReference type="PRINTS" id="PR00024">
    <property type="entry name" value="HOMEOBOX"/>
</dbReference>
<dbReference type="CDD" id="cd00086">
    <property type="entry name" value="homeodomain"/>
    <property type="match status" value="1"/>
</dbReference>
<keyword evidence="2 5" id="KW-0238">DNA-binding</keyword>
<evidence type="ECO:0000313" key="10">
    <source>
        <dbReference type="RefSeq" id="XP_018332197.1"/>
    </source>
</evidence>
<evidence type="ECO:0000256" key="3">
    <source>
        <dbReference type="ARBA" id="ARBA00023155"/>
    </source>
</evidence>
<name>A0A1W4XHD1_AGRPL</name>
<dbReference type="PANTHER" id="PTHR45664:SF20">
    <property type="entry name" value="AGAP001560-PA"/>
    <property type="match status" value="1"/>
</dbReference>
<comment type="subcellular location">
    <subcellularLocation>
        <location evidence="1 5 6">Nucleus</location>
    </subcellularLocation>
</comment>